<sequence length="512" mass="54807">MNDDEEEEHQQQSQAISRLEDVLQSNKEMIKELLVILIPADVSAFLWMSAQSITMMFVGSRLGSDALAQYSVGVMVFNICGISVITGIGSAMDTTVSQAYGRDPLSPEIGEALQRALCLCSALVIPCTVFFEFVLVPLQVPIFGETIGAGSAAFLAWSPIYMVPLLVGASIRRLMLATRAADLVAYANAAAFLTSPVANWLFIDLGVGLGATSALAAISSFNALAYIALCIWHPKMDCVRTAVWPLSPRALEWTEVKTFLALGIPSMIAMCAEWWAFDMQQLFTTYVDSDSVAAFGICMTALVALFSVALGVSISCTTLVGNALGANCPIRARQYVRFLIAAGLILSTAAGIALCVFGDRFVRLFTDNERVRDIAFDTLPIVALCHIGDTIQFSLQGFFRAVGKQGITATAVLVTLWLVGLPASAVLCLVAHLGTKGVFLGLLIGFLFEIPLLAYFMTKWDWTAIALEASVSKSNETNAITTSHDGAVDVVVDDMEEMSEGAALVAITVPSS</sequence>
<feature type="transmembrane region" description="Helical" evidence="2">
    <location>
        <begin position="183"/>
        <end position="203"/>
    </location>
</feature>
<feature type="transmembrane region" description="Helical" evidence="2">
    <location>
        <begin position="259"/>
        <end position="277"/>
    </location>
</feature>
<feature type="transmembrane region" description="Helical" evidence="2">
    <location>
        <begin position="292"/>
        <end position="314"/>
    </location>
</feature>
<dbReference type="GO" id="GO:0016020">
    <property type="term" value="C:membrane"/>
    <property type="evidence" value="ECO:0007669"/>
    <property type="project" value="InterPro"/>
</dbReference>
<name>A0A0S4JEP9_BODSA</name>
<comment type="similarity">
    <text evidence="1">Belongs to the multi antimicrobial extrusion (MATE) (TC 2.A.66.1) family.</text>
</comment>
<dbReference type="NCBIfam" id="TIGR00797">
    <property type="entry name" value="matE"/>
    <property type="match status" value="1"/>
</dbReference>
<dbReference type="VEuPathDB" id="TriTrypDB:BSAL_15755"/>
<feature type="transmembrane region" description="Helical" evidence="2">
    <location>
        <begin position="438"/>
        <end position="457"/>
    </location>
</feature>
<dbReference type="Pfam" id="PF01554">
    <property type="entry name" value="MatE"/>
    <property type="match status" value="2"/>
</dbReference>
<organism evidence="3 4">
    <name type="scientific">Bodo saltans</name>
    <name type="common">Flagellated protozoan</name>
    <dbReference type="NCBI Taxonomy" id="75058"/>
    <lineage>
        <taxon>Eukaryota</taxon>
        <taxon>Discoba</taxon>
        <taxon>Euglenozoa</taxon>
        <taxon>Kinetoplastea</taxon>
        <taxon>Metakinetoplastina</taxon>
        <taxon>Eubodonida</taxon>
        <taxon>Bodonidae</taxon>
        <taxon>Bodo</taxon>
    </lineage>
</organism>
<reference evidence="4" key="1">
    <citation type="submission" date="2015-09" db="EMBL/GenBank/DDBJ databases">
        <authorList>
            <consortium name="Pathogen Informatics"/>
        </authorList>
    </citation>
    <scope>NUCLEOTIDE SEQUENCE [LARGE SCALE GENOMIC DNA]</scope>
    <source>
        <strain evidence="4">Lake Konstanz</strain>
    </source>
</reference>
<dbReference type="GO" id="GO:0015297">
    <property type="term" value="F:antiporter activity"/>
    <property type="evidence" value="ECO:0007669"/>
    <property type="project" value="InterPro"/>
</dbReference>
<feature type="transmembrane region" description="Helical" evidence="2">
    <location>
        <begin position="335"/>
        <end position="354"/>
    </location>
</feature>
<gene>
    <name evidence="3" type="ORF">BSAL_15755</name>
</gene>
<keyword evidence="4" id="KW-1185">Reference proteome</keyword>
<dbReference type="GO" id="GO:0042910">
    <property type="term" value="F:xenobiotic transmembrane transporter activity"/>
    <property type="evidence" value="ECO:0007669"/>
    <property type="project" value="InterPro"/>
</dbReference>
<proteinExistence type="inferred from homology"/>
<keyword evidence="2" id="KW-0472">Membrane</keyword>
<dbReference type="EMBL" id="CYKH01001647">
    <property type="protein sequence ID" value="CUG88507.1"/>
    <property type="molecule type" value="Genomic_DNA"/>
</dbReference>
<evidence type="ECO:0000313" key="3">
    <source>
        <dbReference type="EMBL" id="CUG88507.1"/>
    </source>
</evidence>
<protein>
    <submittedName>
        <fullName evidence="3">Membrane transporter, putative</fullName>
    </submittedName>
</protein>
<keyword evidence="2" id="KW-0812">Transmembrane</keyword>
<feature type="transmembrane region" description="Helical" evidence="2">
    <location>
        <begin position="112"/>
        <end position="135"/>
    </location>
</feature>
<evidence type="ECO:0000313" key="4">
    <source>
        <dbReference type="Proteomes" id="UP000051952"/>
    </source>
</evidence>
<dbReference type="PANTHER" id="PTHR11206">
    <property type="entry name" value="MULTIDRUG RESISTANCE PROTEIN"/>
    <property type="match status" value="1"/>
</dbReference>
<feature type="transmembrane region" description="Helical" evidence="2">
    <location>
        <begin position="70"/>
        <end position="91"/>
    </location>
</feature>
<evidence type="ECO:0000256" key="2">
    <source>
        <dbReference type="SAM" id="Phobius"/>
    </source>
</evidence>
<dbReference type="OMA" id="VKFCLYQ"/>
<feature type="transmembrane region" description="Helical" evidence="2">
    <location>
        <begin position="209"/>
        <end position="232"/>
    </location>
</feature>
<feature type="transmembrane region" description="Helical" evidence="2">
    <location>
        <begin position="147"/>
        <end position="171"/>
    </location>
</feature>
<feature type="transmembrane region" description="Helical" evidence="2">
    <location>
        <begin position="33"/>
        <end position="50"/>
    </location>
</feature>
<keyword evidence="2" id="KW-1133">Transmembrane helix</keyword>
<dbReference type="OrthoDB" id="2126698at2759"/>
<evidence type="ECO:0000256" key="1">
    <source>
        <dbReference type="ARBA" id="ARBA00010199"/>
    </source>
</evidence>
<feature type="transmembrane region" description="Helical" evidence="2">
    <location>
        <begin position="407"/>
        <end position="432"/>
    </location>
</feature>
<dbReference type="Proteomes" id="UP000051952">
    <property type="component" value="Unassembled WGS sequence"/>
</dbReference>
<dbReference type="AlphaFoldDB" id="A0A0S4JEP9"/>
<accession>A0A0S4JEP9</accession>
<dbReference type="InterPro" id="IPR002528">
    <property type="entry name" value="MATE_fam"/>
</dbReference>